<dbReference type="CDD" id="cd03235">
    <property type="entry name" value="ABC_Metallic_Cations"/>
    <property type="match status" value="1"/>
</dbReference>
<evidence type="ECO:0000256" key="2">
    <source>
        <dbReference type="ARBA" id="ARBA00022448"/>
    </source>
</evidence>
<dbReference type="PROSITE" id="PS50893">
    <property type="entry name" value="ABC_TRANSPORTER_2"/>
    <property type="match status" value="1"/>
</dbReference>
<dbReference type="SMART" id="SM00382">
    <property type="entry name" value="AAA"/>
    <property type="match status" value="1"/>
</dbReference>
<dbReference type="InterPro" id="IPR050153">
    <property type="entry name" value="Metal_Ion_Import_ABC"/>
</dbReference>
<dbReference type="GO" id="GO:0016887">
    <property type="term" value="F:ATP hydrolysis activity"/>
    <property type="evidence" value="ECO:0007669"/>
    <property type="project" value="InterPro"/>
</dbReference>
<accession>B7JYI6</accession>
<evidence type="ECO:0000313" key="7">
    <source>
        <dbReference type="Proteomes" id="UP000008204"/>
    </source>
</evidence>
<dbReference type="GO" id="GO:0005524">
    <property type="term" value="F:ATP binding"/>
    <property type="evidence" value="ECO:0007669"/>
    <property type="project" value="UniProtKB-KW"/>
</dbReference>
<feature type="domain" description="ABC transporter" evidence="5">
    <location>
        <begin position="2"/>
        <end position="234"/>
    </location>
</feature>
<evidence type="ECO:0000259" key="5">
    <source>
        <dbReference type="PROSITE" id="PS50893"/>
    </source>
</evidence>
<protein>
    <submittedName>
        <fullName evidence="6">ABC transporter related</fullName>
    </submittedName>
</protein>
<gene>
    <name evidence="6" type="ordered locus">PCC8801_0774</name>
</gene>
<dbReference type="OrthoDB" id="9806726at2"/>
<keyword evidence="3" id="KW-0547">Nucleotide-binding</keyword>
<dbReference type="Pfam" id="PF00005">
    <property type="entry name" value="ABC_tran"/>
    <property type="match status" value="1"/>
</dbReference>
<dbReference type="KEGG" id="cyp:PCC8801_0774"/>
<dbReference type="InterPro" id="IPR003593">
    <property type="entry name" value="AAA+_ATPase"/>
</dbReference>
<keyword evidence="7" id="KW-1185">Reference proteome</keyword>
<dbReference type="STRING" id="41431.PCC8801_0774"/>
<reference evidence="7" key="1">
    <citation type="journal article" date="2011" name="MBio">
        <title>Novel metabolic attributes of the genus Cyanothece, comprising a group of unicellular nitrogen-fixing Cyanobacteria.</title>
        <authorList>
            <person name="Bandyopadhyay A."/>
            <person name="Elvitigala T."/>
            <person name="Welsh E."/>
            <person name="Stockel J."/>
            <person name="Liberton M."/>
            <person name="Min H."/>
            <person name="Sherman L.A."/>
            <person name="Pakrasi H.B."/>
        </authorList>
    </citation>
    <scope>NUCLEOTIDE SEQUENCE [LARGE SCALE GENOMIC DNA]</scope>
    <source>
        <strain evidence="7">PCC 8801</strain>
    </source>
</reference>
<evidence type="ECO:0000313" key="6">
    <source>
        <dbReference type="EMBL" id="ACK64856.1"/>
    </source>
</evidence>
<dbReference type="PROSITE" id="PS00211">
    <property type="entry name" value="ABC_TRANSPORTER_1"/>
    <property type="match status" value="1"/>
</dbReference>
<sequence length="252" mass="28186">MLEVQHLAVNYRGVVAVEDISFCLDPGEIVGIIGPNGAGKSSLIKAILGLIPIERGIVKFRSRALSRQLGEVAYIPQRTQIDWDYPITVQNVVMMARIRHRSLFNASSNQSKRIVQEALKRVAIWELRDRPIGELSGGQQQRVFLAQALAQEAELFLFDEPFVGVDKKTEAMLFEVFDELKSSGKILLVVGHELRETAREYDRFLLINKKLIANGSHSEVITPKNLQAAYGDNVIFLNRISRSSMEGGQCPP</sequence>
<dbReference type="AlphaFoldDB" id="B7JYI6"/>
<dbReference type="InterPro" id="IPR027417">
    <property type="entry name" value="P-loop_NTPase"/>
</dbReference>
<dbReference type="SUPFAM" id="SSF52540">
    <property type="entry name" value="P-loop containing nucleoside triphosphate hydrolases"/>
    <property type="match status" value="1"/>
</dbReference>
<keyword evidence="2" id="KW-0813">Transport</keyword>
<dbReference type="eggNOG" id="COG1121">
    <property type="taxonomic scope" value="Bacteria"/>
</dbReference>
<proteinExistence type="inferred from homology"/>
<keyword evidence="4" id="KW-0067">ATP-binding</keyword>
<dbReference type="InterPro" id="IPR003439">
    <property type="entry name" value="ABC_transporter-like_ATP-bd"/>
</dbReference>
<evidence type="ECO:0000256" key="1">
    <source>
        <dbReference type="ARBA" id="ARBA00005417"/>
    </source>
</evidence>
<dbReference type="PANTHER" id="PTHR42734:SF5">
    <property type="entry name" value="IRON TRANSPORT SYSTEM ATP-BINDING PROTEIN HI_0361-RELATED"/>
    <property type="match status" value="1"/>
</dbReference>
<dbReference type="InterPro" id="IPR017871">
    <property type="entry name" value="ABC_transporter-like_CS"/>
</dbReference>
<dbReference type="Proteomes" id="UP000008204">
    <property type="component" value="Chromosome"/>
</dbReference>
<dbReference type="PANTHER" id="PTHR42734">
    <property type="entry name" value="METAL TRANSPORT SYSTEM ATP-BINDING PROTEIN TM_0124-RELATED"/>
    <property type="match status" value="1"/>
</dbReference>
<dbReference type="RefSeq" id="WP_012594132.1">
    <property type="nucleotide sequence ID" value="NC_011726.1"/>
</dbReference>
<dbReference type="HOGENOM" id="CLU_000604_1_11_3"/>
<dbReference type="Gene3D" id="3.40.50.300">
    <property type="entry name" value="P-loop containing nucleotide triphosphate hydrolases"/>
    <property type="match status" value="1"/>
</dbReference>
<name>B7JYI6_RIPO1</name>
<evidence type="ECO:0000256" key="3">
    <source>
        <dbReference type="ARBA" id="ARBA00022741"/>
    </source>
</evidence>
<evidence type="ECO:0000256" key="4">
    <source>
        <dbReference type="ARBA" id="ARBA00022840"/>
    </source>
</evidence>
<dbReference type="EMBL" id="CP001287">
    <property type="protein sequence ID" value="ACK64856.1"/>
    <property type="molecule type" value="Genomic_DNA"/>
</dbReference>
<comment type="similarity">
    <text evidence="1">Belongs to the ABC transporter superfamily.</text>
</comment>
<organism evidence="6 7">
    <name type="scientific">Rippkaea orientalis (strain PCC 8801 / RF-1)</name>
    <name type="common">Cyanothece sp. (strain PCC 8801)</name>
    <dbReference type="NCBI Taxonomy" id="41431"/>
    <lineage>
        <taxon>Bacteria</taxon>
        <taxon>Bacillati</taxon>
        <taxon>Cyanobacteriota</taxon>
        <taxon>Cyanophyceae</taxon>
        <taxon>Oscillatoriophycideae</taxon>
        <taxon>Chroococcales</taxon>
        <taxon>Aphanothecaceae</taxon>
        <taxon>Rippkaea</taxon>
        <taxon>Rippkaea orientalis</taxon>
    </lineage>
</organism>